<evidence type="ECO:0000313" key="3">
    <source>
        <dbReference type="EMBL" id="BDG01698.1"/>
    </source>
</evidence>
<feature type="compositionally biased region" description="Low complexity" evidence="2">
    <location>
        <begin position="457"/>
        <end position="477"/>
    </location>
</feature>
<dbReference type="Pfam" id="PF03576">
    <property type="entry name" value="Peptidase_S58"/>
    <property type="match status" value="1"/>
</dbReference>
<dbReference type="Proteomes" id="UP001162891">
    <property type="component" value="Chromosome"/>
</dbReference>
<evidence type="ECO:0000256" key="2">
    <source>
        <dbReference type="SAM" id="MobiDB-lite"/>
    </source>
</evidence>
<evidence type="ECO:0000313" key="4">
    <source>
        <dbReference type="Proteomes" id="UP001162891"/>
    </source>
</evidence>
<evidence type="ECO:0008006" key="5">
    <source>
        <dbReference type="Google" id="ProtNLM"/>
    </source>
</evidence>
<feature type="region of interest" description="Disordered" evidence="2">
    <location>
        <begin position="373"/>
        <end position="490"/>
    </location>
</feature>
<dbReference type="RefSeq" id="WP_248358458.1">
    <property type="nucleotide sequence ID" value="NZ_AP025591.1"/>
</dbReference>
<gene>
    <name evidence="3" type="ORF">AMOR_06940</name>
</gene>
<dbReference type="InterPro" id="IPR016117">
    <property type="entry name" value="ArgJ-like_dom_sf"/>
</dbReference>
<feature type="compositionally biased region" description="Basic and acidic residues" evidence="2">
    <location>
        <begin position="431"/>
        <end position="456"/>
    </location>
</feature>
<dbReference type="InterPro" id="IPR005321">
    <property type="entry name" value="Peptidase_S58_DmpA"/>
</dbReference>
<dbReference type="Gene3D" id="3.60.70.12">
    <property type="entry name" value="L-amino peptidase D-ALA esterase/amidase"/>
    <property type="match status" value="1"/>
</dbReference>
<dbReference type="SUPFAM" id="SSF56266">
    <property type="entry name" value="DmpA/ArgJ-like"/>
    <property type="match status" value="1"/>
</dbReference>
<dbReference type="PANTHER" id="PTHR36512:SF3">
    <property type="entry name" value="BLR5678 PROTEIN"/>
    <property type="match status" value="1"/>
</dbReference>
<organism evidence="3 4">
    <name type="scientific">Anaeromyxobacter oryzae</name>
    <dbReference type="NCBI Taxonomy" id="2918170"/>
    <lineage>
        <taxon>Bacteria</taxon>
        <taxon>Pseudomonadati</taxon>
        <taxon>Myxococcota</taxon>
        <taxon>Myxococcia</taxon>
        <taxon>Myxococcales</taxon>
        <taxon>Cystobacterineae</taxon>
        <taxon>Anaeromyxobacteraceae</taxon>
        <taxon>Anaeromyxobacter</taxon>
    </lineage>
</organism>
<keyword evidence="4" id="KW-1185">Reference proteome</keyword>
<dbReference type="PANTHER" id="PTHR36512">
    <property type="entry name" value="D-AMINOPEPTIDASE"/>
    <property type="match status" value="1"/>
</dbReference>
<evidence type="ECO:0000256" key="1">
    <source>
        <dbReference type="ARBA" id="ARBA00007068"/>
    </source>
</evidence>
<protein>
    <recommendedName>
        <fullName evidence="5">Peptidase S58 DmpA</fullName>
    </recommendedName>
</protein>
<dbReference type="EMBL" id="AP025591">
    <property type="protein sequence ID" value="BDG01698.1"/>
    <property type="molecule type" value="Genomic_DNA"/>
</dbReference>
<proteinExistence type="inferred from homology"/>
<comment type="similarity">
    <text evidence="1">Belongs to the peptidase S58 family.</text>
</comment>
<name>A0ABM7WQF3_9BACT</name>
<dbReference type="CDD" id="cd02253">
    <property type="entry name" value="DmpA"/>
    <property type="match status" value="1"/>
</dbReference>
<reference evidence="4" key="1">
    <citation type="journal article" date="2022" name="Int. J. Syst. Evol. Microbiol.">
        <title>Anaeromyxobacter oryzae sp. nov., Anaeromyxobacter diazotrophicus sp. nov. and Anaeromyxobacter paludicola sp. nov., isolated from paddy soils.</title>
        <authorList>
            <person name="Itoh H."/>
            <person name="Xu Z."/>
            <person name="Mise K."/>
            <person name="Masuda Y."/>
            <person name="Ushijima N."/>
            <person name="Hayakawa C."/>
            <person name="Shiratori Y."/>
            <person name="Senoo K."/>
        </authorList>
    </citation>
    <scope>NUCLEOTIDE SEQUENCE [LARGE SCALE GENOMIC DNA]</scope>
    <source>
        <strain evidence="4">Red232</strain>
    </source>
</reference>
<sequence length="490" mass="51518">MPEIAAPPPGRCRARELGISLGRFKPGKWNAITDVAGVRVGHSTIIRGAGALKVGKGPVRTGVTAILPNTTNIFEERVVGGGFVLNGAGEVSGMTQLLEWGLVETPIFLTNTLSVGAVSDAAVKWMVERYPGIGGEHDVIIPLVGECDDSWLNDIAGRHVKDEHVYEALRTASDGPVAEGNVGGGTGMITCDFKAGIGTSSRKLPEALGGYTVGVLVMSNFGVMRQLRVGGLPVGEVLDARYQGVQRRSRNYGSIIAVIATDAPLITHQLNRLAKRAALGIGRVGSSAMHGSGEIILAFSTANQVPRETRKMVYRMKILLDQRLDPLYEATIEATEEAILNALCMARDLDGVNGTVSKALPLEDVRELVAAWQEESARQSAQPAPAMRRPAPPDAGSRVRAGAHAAKPTAVRGAEGMPRPSRPPGAAGTTRIERPDVRSDSQEAKREAEAPRREPEPAAAPAAVEAEPRPGEAGAPKPGTPRSDGGPTSG</sequence>
<accession>A0ABM7WQF3</accession>
<feature type="compositionally biased region" description="Low complexity" evidence="2">
    <location>
        <begin position="378"/>
        <end position="389"/>
    </location>
</feature>